<reference evidence="1" key="1">
    <citation type="submission" date="2018-09" db="EMBL/GenBank/DDBJ databases">
        <title>A genomic encyclopedia of anaerobic methanotrophic archaea.</title>
        <authorList>
            <person name="Skennerton C.T."/>
            <person name="Chadwick G.L."/>
            <person name="Laso-Perez R."/>
            <person name="Leu A.O."/>
            <person name="Speth D.R."/>
            <person name="Yu H."/>
            <person name="Morgan-Lang C."/>
            <person name="Hatzenpichler R."/>
            <person name="Goudeau D."/>
            <person name="Malmstrom R."/>
            <person name="Woyke T."/>
            <person name="Hallam S."/>
            <person name="Tyson G.W."/>
            <person name="Wegener G."/>
            <person name="Boetius A."/>
            <person name="Orphan V.J."/>
        </authorList>
    </citation>
    <scope>NUCLEOTIDE SEQUENCE</scope>
    <source>
        <strain evidence="1">CONS3730D10UFb2</strain>
    </source>
</reference>
<dbReference type="EMBL" id="QYBA01000069">
    <property type="protein sequence ID" value="TKY92157.1"/>
    <property type="molecule type" value="Genomic_DNA"/>
</dbReference>
<sequence length="179" mass="19157">MELVSGGPTKPEIAALALFKLNISHGDVFADIGSGTAYISIMAARIVKCVYAVDSRYKAISAAQKNIRNANISNIKLIRGEAPAILDELPLLDCAFIGGTRNIESVLQALVKKKVNGRIVVNVVRIQTASTVIDIMQDLGIFVDAVLVQVSNSYELAGEIAFKPINPVYIITGDTKGDK</sequence>
<dbReference type="Proteomes" id="UP000315423">
    <property type="component" value="Unassembled WGS sequence"/>
</dbReference>
<protein>
    <submittedName>
        <fullName evidence="1">Precorrin-6Y C5,15-methyltransferase (Decarboxylating) subunit CbiT</fullName>
    </submittedName>
</protein>
<name>A0AC61SBR5_9EURY</name>
<gene>
    <name evidence="1" type="primary">cbiT</name>
    <name evidence="1" type="ORF">C5S46_02135</name>
</gene>
<evidence type="ECO:0000313" key="2">
    <source>
        <dbReference type="Proteomes" id="UP000315423"/>
    </source>
</evidence>
<evidence type="ECO:0000313" key="1">
    <source>
        <dbReference type="EMBL" id="TKY92157.1"/>
    </source>
</evidence>
<accession>A0AC61SBR5</accession>
<comment type="caution">
    <text evidence="1">The sequence shown here is derived from an EMBL/GenBank/DDBJ whole genome shotgun (WGS) entry which is preliminary data.</text>
</comment>
<organism evidence="1 2">
    <name type="scientific">Candidatus Methanomarinus sp</name>
    <dbReference type="NCBI Taxonomy" id="3386244"/>
    <lineage>
        <taxon>Archaea</taxon>
        <taxon>Methanobacteriati</taxon>
        <taxon>Methanobacteriota</taxon>
        <taxon>Stenosarchaea group</taxon>
        <taxon>Methanomicrobia</taxon>
        <taxon>Methanosarcinales</taxon>
        <taxon>ANME-2 cluster</taxon>
        <taxon>Candidatus Methanocomedenaceae</taxon>
        <taxon>Candidatus Methanomarinus</taxon>
    </lineage>
</organism>
<proteinExistence type="predicted"/>